<sequence length="108" mass="12142">MGDDRGVYQCTGRQRLHLPLSVCLDSTSPRRRTFRVPGPARIDTRILRRAYVLSTPPNYASNHEHPANARDRRRGNATRRDEGSASAAQTKLPLSRGTNFLQEGDLEL</sequence>
<proteinExistence type="predicted"/>
<keyword evidence="3" id="KW-1185">Reference proteome</keyword>
<evidence type="ECO:0000256" key="1">
    <source>
        <dbReference type="SAM" id="MobiDB-lite"/>
    </source>
</evidence>
<protein>
    <submittedName>
        <fullName evidence="2">Uncharacterized protein</fullName>
    </submittedName>
</protein>
<organism evidence="2 3">
    <name type="scientific">Apiospora phragmitis</name>
    <dbReference type="NCBI Taxonomy" id="2905665"/>
    <lineage>
        <taxon>Eukaryota</taxon>
        <taxon>Fungi</taxon>
        <taxon>Dikarya</taxon>
        <taxon>Ascomycota</taxon>
        <taxon>Pezizomycotina</taxon>
        <taxon>Sordariomycetes</taxon>
        <taxon>Xylariomycetidae</taxon>
        <taxon>Amphisphaeriales</taxon>
        <taxon>Apiosporaceae</taxon>
        <taxon>Apiospora</taxon>
    </lineage>
</organism>
<accession>A0ABR1SVR8</accession>
<evidence type="ECO:0000313" key="2">
    <source>
        <dbReference type="EMBL" id="KAK8038413.1"/>
    </source>
</evidence>
<dbReference type="RefSeq" id="XP_066708265.1">
    <property type="nucleotide sequence ID" value="XM_066866589.1"/>
</dbReference>
<gene>
    <name evidence="2" type="ORF">PG994_015180</name>
</gene>
<name>A0ABR1SVR8_9PEZI</name>
<dbReference type="Proteomes" id="UP001480595">
    <property type="component" value="Unassembled WGS sequence"/>
</dbReference>
<comment type="caution">
    <text evidence="2">The sequence shown here is derived from an EMBL/GenBank/DDBJ whole genome shotgun (WGS) entry which is preliminary data.</text>
</comment>
<feature type="region of interest" description="Disordered" evidence="1">
    <location>
        <begin position="54"/>
        <end position="108"/>
    </location>
</feature>
<dbReference type="EMBL" id="JAQQWL010000016">
    <property type="protein sequence ID" value="KAK8038413.1"/>
    <property type="molecule type" value="Genomic_DNA"/>
</dbReference>
<evidence type="ECO:0000313" key="3">
    <source>
        <dbReference type="Proteomes" id="UP001480595"/>
    </source>
</evidence>
<dbReference type="GeneID" id="92099652"/>
<reference evidence="2 3" key="1">
    <citation type="submission" date="2023-01" db="EMBL/GenBank/DDBJ databases">
        <title>Analysis of 21 Apiospora genomes using comparative genomics revels a genus with tremendous synthesis potential of carbohydrate active enzymes and secondary metabolites.</title>
        <authorList>
            <person name="Sorensen T."/>
        </authorList>
    </citation>
    <scope>NUCLEOTIDE SEQUENCE [LARGE SCALE GENOMIC DNA]</scope>
    <source>
        <strain evidence="2 3">CBS 135458</strain>
    </source>
</reference>